<evidence type="ECO:0000313" key="14">
    <source>
        <dbReference type="Proteomes" id="UP000653305"/>
    </source>
</evidence>
<evidence type="ECO:0000256" key="6">
    <source>
        <dbReference type="ARBA" id="ARBA00022723"/>
    </source>
</evidence>
<evidence type="ECO:0000259" key="11">
    <source>
        <dbReference type="PROSITE" id="PS50089"/>
    </source>
</evidence>
<comment type="pathway">
    <text evidence="2">Protein modification; protein ubiquitination.</text>
</comment>
<comment type="similarity">
    <text evidence="3">Belongs to the SINA (Seven in absentia) family.</text>
</comment>
<evidence type="ECO:0000256" key="5">
    <source>
        <dbReference type="ARBA" id="ARBA00022679"/>
    </source>
</evidence>
<dbReference type="GO" id="GO:0061630">
    <property type="term" value="F:ubiquitin protein ligase activity"/>
    <property type="evidence" value="ECO:0007669"/>
    <property type="project" value="UniProtKB-EC"/>
</dbReference>
<gene>
    <name evidence="13" type="ORF">PHJA_002598800</name>
</gene>
<dbReference type="InterPro" id="IPR052088">
    <property type="entry name" value="E3_ubiquitin-ligase_SINA"/>
</dbReference>
<proteinExistence type="inferred from homology"/>
<dbReference type="UniPathway" id="UPA00143"/>
<dbReference type="SUPFAM" id="SSF57850">
    <property type="entry name" value="RING/U-box"/>
    <property type="match status" value="1"/>
</dbReference>
<sequence length="295" mass="33741">MDPRNVDNGVAAEIVEFRRSPHRKFSNLNVSKRGTASNTAVHELLECPVCMNVMYPPIHQCPNGHTLCAKCKSKVRCCPICRRQLGNIRCLALERVAESLEMPCKYQILGCQEIFPYNNRLKHEQNCLFRPYCCPYAGAECSITGDIPFLVAHLQNHHKVDMHNGCTFNHRYVKSNPQNVENATWMLTIFNCFGYQFCLHFEAFNLGNAPVYMAFIRFMGDDDDAKKFCYSLEVGSDGRKLTWHGVPRSIRDSHTKVRDSMDGLIIQRNVALFFSGGNRKELKLKVAGRIWKEQA</sequence>
<keyword evidence="5" id="KW-0808">Transferase</keyword>
<dbReference type="AlphaFoldDB" id="A0A830D3U7"/>
<keyword evidence="7 10" id="KW-0863">Zinc-finger</keyword>
<protein>
    <recommendedName>
        <fullName evidence="4">RING-type E3 ubiquitin transferase</fullName>
        <ecNumber evidence="4">2.3.2.27</ecNumber>
    </recommendedName>
</protein>
<comment type="catalytic activity">
    <reaction evidence="1">
        <text>S-ubiquitinyl-[E2 ubiquitin-conjugating enzyme]-L-cysteine + [acceptor protein]-L-lysine = [E2 ubiquitin-conjugating enzyme]-L-cysteine + N(6)-ubiquitinyl-[acceptor protein]-L-lysine.</text>
        <dbReference type="EC" id="2.3.2.27"/>
    </reaction>
</comment>
<keyword evidence="9" id="KW-0862">Zinc</keyword>
<dbReference type="PROSITE" id="PS50089">
    <property type="entry name" value="ZF_RING_2"/>
    <property type="match status" value="1"/>
</dbReference>
<evidence type="ECO:0000256" key="3">
    <source>
        <dbReference type="ARBA" id="ARBA00009119"/>
    </source>
</evidence>
<dbReference type="InterPro" id="IPR008974">
    <property type="entry name" value="TRAF-like"/>
</dbReference>
<dbReference type="Proteomes" id="UP000653305">
    <property type="component" value="Unassembled WGS sequence"/>
</dbReference>
<dbReference type="Pfam" id="PF03145">
    <property type="entry name" value="Sina_TRAF"/>
    <property type="match status" value="1"/>
</dbReference>
<dbReference type="FunFam" id="3.30.40.10:FF:000041">
    <property type="entry name" value="E3 ubiquitin-protein ligase SINAT3"/>
    <property type="match status" value="1"/>
</dbReference>
<evidence type="ECO:0000256" key="2">
    <source>
        <dbReference type="ARBA" id="ARBA00004906"/>
    </source>
</evidence>
<name>A0A830D3U7_9LAMI</name>
<evidence type="ECO:0000256" key="10">
    <source>
        <dbReference type="PROSITE-ProRule" id="PRU00455"/>
    </source>
</evidence>
<dbReference type="FunFam" id="2.60.210.10:FF:000004">
    <property type="entry name" value="E3 ubiquitin-protein ligase SINAT5-like"/>
    <property type="match status" value="1"/>
</dbReference>
<evidence type="ECO:0000259" key="12">
    <source>
        <dbReference type="PROSITE" id="PS51081"/>
    </source>
</evidence>
<dbReference type="InterPro" id="IPR001841">
    <property type="entry name" value="Znf_RING"/>
</dbReference>
<feature type="domain" description="RING-type" evidence="11">
    <location>
        <begin position="47"/>
        <end position="82"/>
    </location>
</feature>
<dbReference type="PANTHER" id="PTHR10315">
    <property type="entry name" value="E3 UBIQUITIN PROTEIN LIGASE SIAH"/>
    <property type="match status" value="1"/>
</dbReference>
<dbReference type="SUPFAM" id="SSF49599">
    <property type="entry name" value="TRAF domain-like"/>
    <property type="match status" value="1"/>
</dbReference>
<comment type="caution">
    <text evidence="13">The sequence shown here is derived from an EMBL/GenBank/DDBJ whole genome shotgun (WGS) entry which is preliminary data.</text>
</comment>
<accession>A0A830D3U7</accession>
<dbReference type="EC" id="2.3.2.27" evidence="4"/>
<dbReference type="Gene3D" id="2.60.210.10">
    <property type="entry name" value="Apoptosis, Tumor Necrosis Factor Receptor Associated Protein 2, Chain A"/>
    <property type="match status" value="1"/>
</dbReference>
<feature type="domain" description="SIAH-type" evidence="12">
    <location>
        <begin position="99"/>
        <end position="159"/>
    </location>
</feature>
<dbReference type="InterPro" id="IPR049548">
    <property type="entry name" value="Sina-like_RING"/>
</dbReference>
<dbReference type="GO" id="GO:0016567">
    <property type="term" value="P:protein ubiquitination"/>
    <property type="evidence" value="ECO:0007669"/>
    <property type="project" value="UniProtKB-UniPathway"/>
</dbReference>
<dbReference type="Pfam" id="PF21362">
    <property type="entry name" value="Sina_RING"/>
    <property type="match status" value="1"/>
</dbReference>
<dbReference type="Gene3D" id="3.30.40.10">
    <property type="entry name" value="Zinc/RING finger domain, C3HC4 (zinc finger)"/>
    <property type="match status" value="2"/>
</dbReference>
<evidence type="ECO:0000313" key="13">
    <source>
        <dbReference type="EMBL" id="GFQ04549.1"/>
    </source>
</evidence>
<evidence type="ECO:0000256" key="9">
    <source>
        <dbReference type="ARBA" id="ARBA00022833"/>
    </source>
</evidence>
<evidence type="ECO:0000256" key="8">
    <source>
        <dbReference type="ARBA" id="ARBA00022786"/>
    </source>
</evidence>
<dbReference type="OrthoDB" id="941555at2759"/>
<dbReference type="PANTHER" id="PTHR10315:SF117">
    <property type="entry name" value="RING-TYPE E3 UBIQUITIN TRANSFERASE"/>
    <property type="match status" value="1"/>
</dbReference>
<evidence type="ECO:0000256" key="1">
    <source>
        <dbReference type="ARBA" id="ARBA00000900"/>
    </source>
</evidence>
<dbReference type="GO" id="GO:0008270">
    <property type="term" value="F:zinc ion binding"/>
    <property type="evidence" value="ECO:0007669"/>
    <property type="project" value="UniProtKB-KW"/>
</dbReference>
<dbReference type="GO" id="GO:0005737">
    <property type="term" value="C:cytoplasm"/>
    <property type="evidence" value="ECO:0007669"/>
    <property type="project" value="InterPro"/>
</dbReference>
<dbReference type="InterPro" id="IPR018121">
    <property type="entry name" value="7-in-absentia-prot_TRAF-dom"/>
</dbReference>
<dbReference type="Pfam" id="PF21361">
    <property type="entry name" value="Sina_ZnF"/>
    <property type="match status" value="1"/>
</dbReference>
<keyword evidence="6" id="KW-0479">Metal-binding</keyword>
<dbReference type="InterPro" id="IPR013010">
    <property type="entry name" value="Znf_SIAH"/>
</dbReference>
<keyword evidence="8" id="KW-0833">Ubl conjugation pathway</keyword>
<keyword evidence="14" id="KW-1185">Reference proteome</keyword>
<dbReference type="GO" id="GO:0006511">
    <property type="term" value="P:ubiquitin-dependent protein catabolic process"/>
    <property type="evidence" value="ECO:0007669"/>
    <property type="project" value="InterPro"/>
</dbReference>
<dbReference type="PROSITE" id="PS51081">
    <property type="entry name" value="ZF_SIAH"/>
    <property type="match status" value="1"/>
</dbReference>
<reference evidence="13" key="1">
    <citation type="submission" date="2020-07" db="EMBL/GenBank/DDBJ databases">
        <title>Ethylene signaling mediates host invasion by parasitic plants.</title>
        <authorList>
            <person name="Yoshida S."/>
        </authorList>
    </citation>
    <scope>NUCLEOTIDE SEQUENCE</scope>
    <source>
        <strain evidence="13">Okayama</strain>
    </source>
</reference>
<dbReference type="EMBL" id="BMAC01000953">
    <property type="protein sequence ID" value="GFQ04549.1"/>
    <property type="molecule type" value="Genomic_DNA"/>
</dbReference>
<evidence type="ECO:0000256" key="4">
    <source>
        <dbReference type="ARBA" id="ARBA00012483"/>
    </source>
</evidence>
<evidence type="ECO:0000256" key="7">
    <source>
        <dbReference type="ARBA" id="ARBA00022771"/>
    </source>
</evidence>
<organism evidence="13 14">
    <name type="scientific">Phtheirospermum japonicum</name>
    <dbReference type="NCBI Taxonomy" id="374723"/>
    <lineage>
        <taxon>Eukaryota</taxon>
        <taxon>Viridiplantae</taxon>
        <taxon>Streptophyta</taxon>
        <taxon>Embryophyta</taxon>
        <taxon>Tracheophyta</taxon>
        <taxon>Spermatophyta</taxon>
        <taxon>Magnoliopsida</taxon>
        <taxon>eudicotyledons</taxon>
        <taxon>Gunneridae</taxon>
        <taxon>Pentapetalae</taxon>
        <taxon>asterids</taxon>
        <taxon>lamiids</taxon>
        <taxon>Lamiales</taxon>
        <taxon>Orobanchaceae</taxon>
        <taxon>Orobanchaceae incertae sedis</taxon>
        <taxon>Phtheirospermum</taxon>
    </lineage>
</organism>
<dbReference type="InterPro" id="IPR013083">
    <property type="entry name" value="Znf_RING/FYVE/PHD"/>
</dbReference>